<evidence type="ECO:0008006" key="3">
    <source>
        <dbReference type="Google" id="ProtNLM"/>
    </source>
</evidence>
<organism evidence="1 2">
    <name type="scientific">Leptospira wolffii</name>
    <dbReference type="NCBI Taxonomy" id="409998"/>
    <lineage>
        <taxon>Bacteria</taxon>
        <taxon>Pseudomonadati</taxon>
        <taxon>Spirochaetota</taxon>
        <taxon>Spirochaetia</taxon>
        <taxon>Leptospirales</taxon>
        <taxon>Leptospiraceae</taxon>
        <taxon>Leptospira</taxon>
    </lineage>
</organism>
<evidence type="ECO:0000313" key="1">
    <source>
        <dbReference type="EMBL" id="PJZ66547.1"/>
    </source>
</evidence>
<dbReference type="RefSeq" id="WP_100757187.1">
    <property type="nucleotide sequence ID" value="NZ_NPDT01000001.1"/>
</dbReference>
<reference evidence="1 2" key="1">
    <citation type="submission" date="2017-07" db="EMBL/GenBank/DDBJ databases">
        <title>Leptospira spp. isolated from tropical soils.</title>
        <authorList>
            <person name="Thibeaux R."/>
            <person name="Iraola G."/>
            <person name="Ferres I."/>
            <person name="Bierque E."/>
            <person name="Girault D."/>
            <person name="Soupe-Gilbert M.-E."/>
            <person name="Picardeau M."/>
            <person name="Goarant C."/>
        </authorList>
    </citation>
    <scope>NUCLEOTIDE SEQUENCE [LARGE SCALE GENOMIC DNA]</scope>
    <source>
        <strain evidence="1 2">FH2-C-A2</strain>
    </source>
</reference>
<dbReference type="Proteomes" id="UP000231912">
    <property type="component" value="Unassembled WGS sequence"/>
</dbReference>
<dbReference type="AlphaFoldDB" id="A0A2M9ZDY7"/>
<name>A0A2M9ZDY7_9LEPT</name>
<sequence>MKEIQKEIYPLNLEDVGRIELIGYGGEVSVFSGNEIPELEIFRKGKIQIHIEKKKNVLRISTETSLFSSESAEARIHLKIPEGMEIKILGESVPVRMKGSFGNVRIIGNEGDIRLEDASGSFSIISAKGDIVLRNLQGEVSASTQDGDIIAHCIFGKYKLISSTGTMTLSEGEGSFTLFSKYVLRIRDVRFRKGLENRLYCKGGIHLSGLSALDPSVIHISAPAGKISTELGGFGISGSGRRMIATSFGPEPSMLRLHSDEEVFISSSDRFGMSRIAV</sequence>
<gene>
    <name evidence="1" type="ORF">CH371_00045</name>
</gene>
<accession>A0A2M9ZDY7</accession>
<proteinExistence type="predicted"/>
<protein>
    <recommendedName>
        <fullName evidence="3">Adhesin domain-containing protein</fullName>
    </recommendedName>
</protein>
<comment type="caution">
    <text evidence="1">The sequence shown here is derived from an EMBL/GenBank/DDBJ whole genome shotgun (WGS) entry which is preliminary data.</text>
</comment>
<dbReference type="EMBL" id="NPDT01000001">
    <property type="protein sequence ID" value="PJZ66547.1"/>
    <property type="molecule type" value="Genomic_DNA"/>
</dbReference>
<evidence type="ECO:0000313" key="2">
    <source>
        <dbReference type="Proteomes" id="UP000231912"/>
    </source>
</evidence>